<feature type="compositionally biased region" description="Basic and acidic residues" evidence="2">
    <location>
        <begin position="57"/>
        <end position="71"/>
    </location>
</feature>
<dbReference type="PANTHER" id="PTHR11022:SF41">
    <property type="entry name" value="PEPTIDOGLYCAN-RECOGNITION PROTEIN LC-RELATED"/>
    <property type="match status" value="1"/>
</dbReference>
<dbReference type="KEGG" id="meg:DKB62_00245"/>
<reference evidence="6 7" key="1">
    <citation type="submission" date="2018-05" db="EMBL/GenBank/DDBJ databases">
        <title>Complete genome sequence of Megasphaera sp. AJH120T, isolated from the ceca of a chicken.</title>
        <authorList>
            <person name="Maki J."/>
            <person name="Looft T."/>
        </authorList>
    </citation>
    <scope>NUCLEOTIDE SEQUENCE [LARGE SCALE GENOMIC DNA]</scope>
    <source>
        <strain evidence="6 7">AJH120</strain>
    </source>
</reference>
<dbReference type="OrthoDB" id="9812621at2"/>
<dbReference type="Pfam" id="PF01510">
    <property type="entry name" value="Amidase_2"/>
    <property type="match status" value="1"/>
</dbReference>
<dbReference type="InterPro" id="IPR036505">
    <property type="entry name" value="Amidase/PGRP_sf"/>
</dbReference>
<dbReference type="GO" id="GO:0008745">
    <property type="term" value="F:N-acetylmuramoyl-L-alanine amidase activity"/>
    <property type="evidence" value="ECO:0007669"/>
    <property type="project" value="InterPro"/>
</dbReference>
<evidence type="ECO:0000259" key="4">
    <source>
        <dbReference type="SMART" id="SM00644"/>
    </source>
</evidence>
<dbReference type="InterPro" id="IPR015510">
    <property type="entry name" value="PGRP"/>
</dbReference>
<dbReference type="GO" id="GO:0009253">
    <property type="term" value="P:peptidoglycan catabolic process"/>
    <property type="evidence" value="ECO:0007669"/>
    <property type="project" value="InterPro"/>
</dbReference>
<dbReference type="AlphaFoldDB" id="A0A346AW76"/>
<dbReference type="SUPFAM" id="SSF55846">
    <property type="entry name" value="N-acetylmuramoyl-L-alanine amidase-like"/>
    <property type="match status" value="1"/>
</dbReference>
<dbReference type="Gene3D" id="3.40.80.10">
    <property type="entry name" value="Peptidoglycan recognition protein-like"/>
    <property type="match status" value="1"/>
</dbReference>
<comment type="similarity">
    <text evidence="1">Belongs to the N-acetylmuramoyl-L-alanine amidase 2 family.</text>
</comment>
<organism evidence="6 7">
    <name type="scientific">Megasphaera stantonii</name>
    <dbReference type="NCBI Taxonomy" id="2144175"/>
    <lineage>
        <taxon>Bacteria</taxon>
        <taxon>Bacillati</taxon>
        <taxon>Bacillota</taxon>
        <taxon>Negativicutes</taxon>
        <taxon>Veillonellales</taxon>
        <taxon>Veillonellaceae</taxon>
        <taxon>Megasphaera</taxon>
    </lineage>
</organism>
<evidence type="ECO:0000259" key="5">
    <source>
        <dbReference type="SMART" id="SM00701"/>
    </source>
</evidence>
<feature type="domain" description="N-acetylmuramoyl-L-alanine amidase" evidence="4">
    <location>
        <begin position="86"/>
        <end position="214"/>
    </location>
</feature>
<dbReference type="SMART" id="SM00701">
    <property type="entry name" value="PGRP"/>
    <property type="match status" value="1"/>
</dbReference>
<dbReference type="GO" id="GO:0008270">
    <property type="term" value="F:zinc ion binding"/>
    <property type="evidence" value="ECO:0007669"/>
    <property type="project" value="InterPro"/>
</dbReference>
<keyword evidence="3" id="KW-0732">Signal</keyword>
<feature type="domain" description="Peptidoglycan recognition protein family" evidence="5">
    <location>
        <begin position="77"/>
        <end position="208"/>
    </location>
</feature>
<feature type="chain" id="PRO_5016724151" evidence="3">
    <location>
        <begin position="31"/>
        <end position="250"/>
    </location>
</feature>
<dbReference type="CDD" id="cd06583">
    <property type="entry name" value="PGRP"/>
    <property type="match status" value="1"/>
</dbReference>
<dbReference type="SMART" id="SM00644">
    <property type="entry name" value="Ami_2"/>
    <property type="match status" value="1"/>
</dbReference>
<dbReference type="InterPro" id="IPR002502">
    <property type="entry name" value="Amidase_domain"/>
</dbReference>
<feature type="signal peptide" evidence="3">
    <location>
        <begin position="1"/>
        <end position="30"/>
    </location>
</feature>
<proteinExistence type="inferred from homology"/>
<evidence type="ECO:0000313" key="6">
    <source>
        <dbReference type="EMBL" id="AXL20119.1"/>
    </source>
</evidence>
<name>A0A346AW76_9FIRM</name>
<gene>
    <name evidence="6" type="ORF">DKB62_00245</name>
</gene>
<keyword evidence="7" id="KW-1185">Reference proteome</keyword>
<accession>A0A346AW76</accession>
<dbReference type="EMBL" id="CP029462">
    <property type="protein sequence ID" value="AXL20119.1"/>
    <property type="molecule type" value="Genomic_DNA"/>
</dbReference>
<protein>
    <submittedName>
        <fullName evidence="6">N-acetylmuramoyl-L-alanine amidase</fullName>
    </submittedName>
</protein>
<evidence type="ECO:0000256" key="1">
    <source>
        <dbReference type="ARBA" id="ARBA00007553"/>
    </source>
</evidence>
<evidence type="ECO:0000313" key="7">
    <source>
        <dbReference type="Proteomes" id="UP000254337"/>
    </source>
</evidence>
<evidence type="ECO:0000256" key="2">
    <source>
        <dbReference type="SAM" id="MobiDB-lite"/>
    </source>
</evidence>
<evidence type="ECO:0000256" key="3">
    <source>
        <dbReference type="SAM" id="SignalP"/>
    </source>
</evidence>
<sequence length="250" mass="27395">MPMSQMKFYIHALVCCICWLGVLTVAGAEAKPADAAAVQTEAVQAIPDKGKLPSASGKEEMRRYDPAADRSPAEDIPVVETNFSFAEPLLVRPDTKGIVIHHVGMPSGDTSAEAIHKAHLAKGWAGIGYHYVIRKDGTIERGRPLAAVGAHAQGHNFDTVGINVTGNFDTERPTAEQLASLERLLVFLCRIYDIEAGVTTIEGHRDMNATDCPGDNLYRLLPQIRRDVKVQTAEKELEDADIWELLKKDR</sequence>
<feature type="region of interest" description="Disordered" evidence="2">
    <location>
        <begin position="48"/>
        <end position="71"/>
    </location>
</feature>
<dbReference type="InterPro" id="IPR006619">
    <property type="entry name" value="PGRP_domain_met/bac"/>
</dbReference>
<dbReference type="PANTHER" id="PTHR11022">
    <property type="entry name" value="PEPTIDOGLYCAN RECOGNITION PROTEIN"/>
    <property type="match status" value="1"/>
</dbReference>
<dbReference type="Proteomes" id="UP000254337">
    <property type="component" value="Chromosome"/>
</dbReference>